<dbReference type="SUPFAM" id="SSF46785">
    <property type="entry name" value="Winged helix' DNA-binding domain"/>
    <property type="match status" value="1"/>
</dbReference>
<keyword evidence="8 9" id="KW-0804">Transcription</keyword>
<dbReference type="Pfam" id="PF07840">
    <property type="entry name" value="FadR_C"/>
    <property type="match status" value="1"/>
</dbReference>
<keyword evidence="2 9" id="KW-0678">Repressor</keyword>
<dbReference type="EMBL" id="CABFKI010000002">
    <property type="protein sequence ID" value="VTU06515.1"/>
    <property type="molecule type" value="Genomic_DNA"/>
</dbReference>
<comment type="caution">
    <text evidence="11">The sequence shown here is derived from an EMBL/GenBank/DDBJ whole genome shotgun (WGS) entry which is preliminary data.</text>
</comment>
<evidence type="ECO:0000256" key="6">
    <source>
        <dbReference type="ARBA" id="ARBA00023125"/>
    </source>
</evidence>
<proteinExistence type="inferred from homology"/>
<evidence type="ECO:0000256" key="5">
    <source>
        <dbReference type="ARBA" id="ARBA00023098"/>
    </source>
</evidence>
<dbReference type="PANTHER" id="PTHR43537">
    <property type="entry name" value="TRANSCRIPTIONAL REGULATOR, GNTR FAMILY"/>
    <property type="match status" value="1"/>
</dbReference>
<dbReference type="SUPFAM" id="SSF48008">
    <property type="entry name" value="GntR ligand-binding domain-like"/>
    <property type="match status" value="1"/>
</dbReference>
<dbReference type="GeneID" id="86154925"/>
<dbReference type="RefSeq" id="WP_135709357.1">
    <property type="nucleotide sequence ID" value="NZ_CABFKI010000002.1"/>
</dbReference>
<sequence>MSNPIEPILKARSPAALAEEYIIKSIWNNYFPPGSALPAERELAERIGVTRTTLREVLQRLSRDGWLTIQHGKPTLVNDVWETSGLNILEVLINLDSTLSPILIANVLSARTNLATIYVPRAFKIAPTESLALFKDYDKLPDEPKAYVEFDYAIFRNLTFVSKNPIYGLVLNSLKGLYTRVGMVYFSLPEARALAVDFYAELAKLGEEQRFNEIVECIREYGRASGAIYAKLQDQLIAAMIQNNK</sequence>
<evidence type="ECO:0000256" key="4">
    <source>
        <dbReference type="ARBA" id="ARBA00023015"/>
    </source>
</evidence>
<dbReference type="Proteomes" id="UP000308167">
    <property type="component" value="Unassembled WGS sequence"/>
</dbReference>
<dbReference type="NCBIfam" id="TIGR02812">
    <property type="entry name" value="fadR_gamma"/>
    <property type="match status" value="1"/>
</dbReference>
<dbReference type="CDD" id="cd07377">
    <property type="entry name" value="WHTH_GntR"/>
    <property type="match status" value="1"/>
</dbReference>
<keyword evidence="4 9" id="KW-0805">Transcription regulation</keyword>
<gene>
    <name evidence="9 11" type="primary">fadR</name>
    <name evidence="11" type="ORF">SAMEA1410922_00518</name>
</gene>
<dbReference type="HAMAP" id="MF_00696">
    <property type="entry name" value="HTH_FadR"/>
    <property type="match status" value="1"/>
</dbReference>
<keyword evidence="6 9" id="KW-0238">DNA-binding</keyword>
<evidence type="ECO:0000256" key="7">
    <source>
        <dbReference type="ARBA" id="ARBA00023159"/>
    </source>
</evidence>
<evidence type="ECO:0000256" key="3">
    <source>
        <dbReference type="ARBA" id="ARBA00022832"/>
    </source>
</evidence>
<evidence type="ECO:0000256" key="9">
    <source>
        <dbReference type="HAMAP-Rule" id="MF_00696"/>
    </source>
</evidence>
<dbReference type="InterPro" id="IPR036388">
    <property type="entry name" value="WH-like_DNA-bd_sf"/>
</dbReference>
<dbReference type="PROSITE" id="PS50949">
    <property type="entry name" value="HTH_GNTR"/>
    <property type="match status" value="1"/>
</dbReference>
<evidence type="ECO:0000256" key="8">
    <source>
        <dbReference type="ARBA" id="ARBA00023163"/>
    </source>
</evidence>
<evidence type="ECO:0000313" key="11">
    <source>
        <dbReference type="EMBL" id="VTU06515.1"/>
    </source>
</evidence>
<dbReference type="Gene3D" id="1.20.120.530">
    <property type="entry name" value="GntR ligand-binding domain-like"/>
    <property type="match status" value="1"/>
</dbReference>
<comment type="subunit">
    <text evidence="9">Homodimer.</text>
</comment>
<dbReference type="Pfam" id="PF00392">
    <property type="entry name" value="GntR"/>
    <property type="match status" value="1"/>
</dbReference>
<comment type="subcellular location">
    <subcellularLocation>
        <location evidence="9">Cytoplasm</location>
    </subcellularLocation>
</comment>
<accession>A0ABY6THZ2</accession>
<protein>
    <recommendedName>
        <fullName evidence="9">Fatty acid metabolism regulator protein</fullName>
    </recommendedName>
</protein>
<keyword evidence="7 9" id="KW-0010">Activator</keyword>
<evidence type="ECO:0000259" key="10">
    <source>
        <dbReference type="PROSITE" id="PS50949"/>
    </source>
</evidence>
<dbReference type="Gene3D" id="1.10.10.10">
    <property type="entry name" value="Winged helix-like DNA-binding domain superfamily/Winged helix DNA-binding domain"/>
    <property type="match status" value="1"/>
</dbReference>
<organism evidence="11 12">
    <name type="scientific">Actinobacillus porcinus</name>
    <dbReference type="NCBI Taxonomy" id="51048"/>
    <lineage>
        <taxon>Bacteria</taxon>
        <taxon>Pseudomonadati</taxon>
        <taxon>Pseudomonadota</taxon>
        <taxon>Gammaproteobacteria</taxon>
        <taxon>Pasteurellales</taxon>
        <taxon>Pasteurellaceae</taxon>
        <taxon>Actinobacillus</taxon>
    </lineage>
</organism>
<evidence type="ECO:0000256" key="1">
    <source>
        <dbReference type="ARBA" id="ARBA00022490"/>
    </source>
</evidence>
<keyword evidence="1 9" id="KW-0963">Cytoplasm</keyword>
<dbReference type="InterPro" id="IPR028374">
    <property type="entry name" value="FadR_C"/>
</dbReference>
<comment type="function">
    <text evidence="9">Multifunctional regulator of fatty acid metabolism.</text>
</comment>
<name>A0ABY6THZ2_9PAST</name>
<dbReference type="InterPro" id="IPR008920">
    <property type="entry name" value="TF_FadR/GntR_C"/>
</dbReference>
<dbReference type="PRINTS" id="PR00035">
    <property type="entry name" value="HTHGNTR"/>
</dbReference>
<dbReference type="InterPro" id="IPR036390">
    <property type="entry name" value="WH_DNA-bd_sf"/>
</dbReference>
<keyword evidence="12" id="KW-1185">Reference proteome</keyword>
<dbReference type="NCBIfam" id="NF003444">
    <property type="entry name" value="PRK04984.1"/>
    <property type="match status" value="1"/>
</dbReference>
<keyword evidence="3 9" id="KW-0276">Fatty acid metabolism</keyword>
<feature type="domain" description="HTH gntR-type" evidence="10">
    <location>
        <begin position="12"/>
        <end position="80"/>
    </location>
</feature>
<dbReference type="InterPro" id="IPR000524">
    <property type="entry name" value="Tscrpt_reg_HTH_GntR"/>
</dbReference>
<dbReference type="SMART" id="SM00345">
    <property type="entry name" value="HTH_GNTR"/>
    <property type="match status" value="1"/>
</dbReference>
<dbReference type="PANTHER" id="PTHR43537:SF52">
    <property type="entry name" value="FATTY ACID METABOLISM REGULATOR PROTEIN"/>
    <property type="match status" value="1"/>
</dbReference>
<evidence type="ECO:0000256" key="2">
    <source>
        <dbReference type="ARBA" id="ARBA00022491"/>
    </source>
</evidence>
<reference evidence="11 12" key="1">
    <citation type="submission" date="2019-05" db="EMBL/GenBank/DDBJ databases">
        <authorList>
            <consortium name="Pathogen Informatics"/>
        </authorList>
    </citation>
    <scope>NUCLEOTIDE SEQUENCE [LARGE SCALE GENOMIC DNA]</scope>
    <source>
        <strain evidence="11 12">NM319</strain>
    </source>
</reference>
<evidence type="ECO:0000313" key="12">
    <source>
        <dbReference type="Proteomes" id="UP000308167"/>
    </source>
</evidence>
<keyword evidence="5 9" id="KW-0443">Lipid metabolism</keyword>
<dbReference type="InterPro" id="IPR014178">
    <property type="entry name" value="FA-response_TF_FadR"/>
</dbReference>